<dbReference type="InterPro" id="IPR006558">
    <property type="entry name" value="LamG-like"/>
</dbReference>
<proteinExistence type="predicted"/>
<protein>
    <recommendedName>
        <fullName evidence="3">LamG-like jellyroll fold domain-containing protein</fullName>
    </recommendedName>
</protein>
<keyword evidence="1" id="KW-0732">Signal</keyword>
<dbReference type="Gene3D" id="2.60.120.200">
    <property type="match status" value="1"/>
</dbReference>
<organism evidence="4 5">
    <name type="scientific">Phytohabitans rumicis</name>
    <dbReference type="NCBI Taxonomy" id="1076125"/>
    <lineage>
        <taxon>Bacteria</taxon>
        <taxon>Bacillati</taxon>
        <taxon>Actinomycetota</taxon>
        <taxon>Actinomycetes</taxon>
        <taxon>Micromonosporales</taxon>
        <taxon>Micromonosporaceae</taxon>
    </lineage>
</organism>
<accession>A0A6V8KYS4</accession>
<dbReference type="SUPFAM" id="SSF49899">
    <property type="entry name" value="Concanavalin A-like lectins/glucanases"/>
    <property type="match status" value="1"/>
</dbReference>
<dbReference type="InterPro" id="IPR013320">
    <property type="entry name" value="ConA-like_dom_sf"/>
</dbReference>
<dbReference type="EMBL" id="BLPG01000001">
    <property type="protein sequence ID" value="GFJ87469.1"/>
    <property type="molecule type" value="Genomic_DNA"/>
</dbReference>
<reference evidence="4 5" key="1">
    <citation type="submission" date="2020-03" db="EMBL/GenBank/DDBJ databases">
        <title>Whole genome shotgun sequence of Phytohabitans rumicis NBRC 108638.</title>
        <authorList>
            <person name="Komaki H."/>
            <person name="Tamura T."/>
        </authorList>
    </citation>
    <scope>NUCLEOTIDE SEQUENCE [LARGE SCALE GENOMIC DNA]</scope>
    <source>
        <strain evidence="4 5">NBRC 108638</strain>
    </source>
</reference>
<evidence type="ECO:0000256" key="2">
    <source>
        <dbReference type="ARBA" id="ARBA00023157"/>
    </source>
</evidence>
<evidence type="ECO:0000313" key="4">
    <source>
        <dbReference type="EMBL" id="GFJ87469.1"/>
    </source>
</evidence>
<gene>
    <name evidence="4" type="ORF">Prum_011110</name>
</gene>
<evidence type="ECO:0000259" key="3">
    <source>
        <dbReference type="SMART" id="SM00560"/>
    </source>
</evidence>
<reference evidence="4 5" key="2">
    <citation type="submission" date="2020-03" db="EMBL/GenBank/DDBJ databases">
        <authorList>
            <person name="Ichikawa N."/>
            <person name="Kimura A."/>
            <person name="Kitahashi Y."/>
            <person name="Uohara A."/>
        </authorList>
    </citation>
    <scope>NUCLEOTIDE SEQUENCE [LARGE SCALE GENOMIC DNA]</scope>
    <source>
        <strain evidence="4 5">NBRC 108638</strain>
    </source>
</reference>
<keyword evidence="2" id="KW-1015">Disulfide bond</keyword>
<sequence length="810" mass="84385">MTGYDASLLIHLRLDTMTGGRVADNSSHARHGTVGGNPAVVADDHFGSSLRFDGNDAVRVSDVRPRATGANPAHTITGWVLADAYPARRAWLLNLGQANAGAHHWLLHPNGGLQLGVWGGTQHTPTLPRGVWTHVAVVYDGSALACYLDGEPVAASRAGTFRFATYSLALAEPKLAELGYTGRLAGLRIYDRALTAAEVGEVMDDDRAAMAVFRRTHPLAFSLHDGDTQPVLAIVDDATGGRMSLEVTNTASQDVVLAAGGAHLELSFRPGILATTGQPLIVETPAGWSAAVGKDRITLTGPAGTSIAADQTLHFGLVNIGGDGRGGTRGTRVQLRYLNLGYVGETAPLTGRSVQHLSLVNRRGQQDIPLEADFASFHTVLTESAGTTGSLGSDVKLRITNVSDSPIPLTPSGQEAPSTLVLAFEEGSLDLAALSVTAEGADWSVVKPTEEGQTPTWEVTSPTRIALGAGESVLLTLNRVIGRHPSGPTRLLIHYRNFPGYWDGHLALTVEKTALLVRDVTPATGGVDTRVGIGTADPLAKLHVVGGAIMPAEGITARAGILFLKSPRGTTDEGAWIRYRAIPTGSSTLQIGTGAGAKDHLLLMPSGNVGVGVDTPAAALHVVGPGNVSTSTSALMVGPAKSAHLGLGHVGGYGWIQGGGSRPLVLNPHGGTVRIGETDIDPAAPAPSDRLYVNGSATVLGLTVGTMSTPFANIQAGGTPVTLNASPTPPGIPHPAGFEVVTVEFPMAFLTVPVVVATVELASSGERAVYSCTVQSARRESMTVHVLRVDKRIEQVNVQARINWIAWTRS</sequence>
<dbReference type="SMART" id="SM00560">
    <property type="entry name" value="LamGL"/>
    <property type="match status" value="1"/>
</dbReference>
<keyword evidence="5" id="KW-1185">Reference proteome</keyword>
<name>A0A6V8KYS4_9ACTN</name>
<evidence type="ECO:0000313" key="5">
    <source>
        <dbReference type="Proteomes" id="UP000482960"/>
    </source>
</evidence>
<dbReference type="AlphaFoldDB" id="A0A6V8KYS4"/>
<dbReference type="RefSeq" id="WP_173074432.1">
    <property type="nucleotide sequence ID" value="NZ_BAABJB010000042.1"/>
</dbReference>
<comment type="caution">
    <text evidence="4">The sequence shown here is derived from an EMBL/GenBank/DDBJ whole genome shotgun (WGS) entry which is preliminary data.</text>
</comment>
<feature type="domain" description="LamG-like jellyroll fold" evidence="3">
    <location>
        <begin position="72"/>
        <end position="197"/>
    </location>
</feature>
<dbReference type="Proteomes" id="UP000482960">
    <property type="component" value="Unassembled WGS sequence"/>
</dbReference>
<dbReference type="Pfam" id="PF13385">
    <property type="entry name" value="Laminin_G_3"/>
    <property type="match status" value="1"/>
</dbReference>
<evidence type="ECO:0000256" key="1">
    <source>
        <dbReference type="ARBA" id="ARBA00022729"/>
    </source>
</evidence>